<reference evidence="2" key="1">
    <citation type="submission" date="2015-10" db="EMBL/GenBank/DDBJ databases">
        <title>Niche specialization of a soil ammonia-oxidizing archaeon, Candidatus Nitrosocosmicus oleophilus.</title>
        <authorList>
            <person name="Jung M.-Y."/>
            <person name="Rhee S.-K."/>
        </authorList>
    </citation>
    <scope>NUCLEOTIDE SEQUENCE [LARGE SCALE GENOMIC DNA]</scope>
    <source>
        <strain evidence="2">MY3</strain>
    </source>
</reference>
<proteinExistence type="predicted"/>
<protein>
    <submittedName>
        <fullName evidence="1">Uncharacterized protein</fullName>
    </submittedName>
</protein>
<organism evidence="1 2">
    <name type="scientific">Candidatus Nitrosocosmicus oleophilus</name>
    <dbReference type="NCBI Taxonomy" id="1353260"/>
    <lineage>
        <taxon>Archaea</taxon>
        <taxon>Nitrososphaerota</taxon>
        <taxon>Nitrososphaeria</taxon>
        <taxon>Nitrososphaerales</taxon>
        <taxon>Nitrososphaeraceae</taxon>
        <taxon>Candidatus Nitrosocosmicus</taxon>
    </lineage>
</organism>
<name>A0A654LWG9_9ARCH</name>
<keyword evidence="2" id="KW-1185">Reference proteome</keyword>
<gene>
    <name evidence="1" type="ORF">NMY3_01152</name>
</gene>
<sequence length="39" mass="4410">MGNRISDVLETIQNNLNQKSEYQDVYDIALATGLVKKIN</sequence>
<dbReference type="AlphaFoldDB" id="A0A654LWG9"/>
<dbReference type="EMBL" id="CP012850">
    <property type="protein sequence ID" value="ALI35357.1"/>
    <property type="molecule type" value="Genomic_DNA"/>
</dbReference>
<accession>A0A654LWG9</accession>
<dbReference type="KEGG" id="taa:NMY3_01152"/>
<dbReference type="Proteomes" id="UP000058925">
    <property type="component" value="Chromosome"/>
</dbReference>
<evidence type="ECO:0000313" key="2">
    <source>
        <dbReference type="Proteomes" id="UP000058925"/>
    </source>
</evidence>
<evidence type="ECO:0000313" key="1">
    <source>
        <dbReference type="EMBL" id="ALI35357.1"/>
    </source>
</evidence>